<keyword evidence="8" id="KW-1185">Reference proteome</keyword>
<organism evidence="7 8">
    <name type="scientific">Fuerstiella marisgermanici</name>
    <dbReference type="NCBI Taxonomy" id="1891926"/>
    <lineage>
        <taxon>Bacteria</taxon>
        <taxon>Pseudomonadati</taxon>
        <taxon>Planctomycetota</taxon>
        <taxon>Planctomycetia</taxon>
        <taxon>Planctomycetales</taxon>
        <taxon>Planctomycetaceae</taxon>
        <taxon>Fuerstiella</taxon>
    </lineage>
</organism>
<evidence type="ECO:0000256" key="5">
    <source>
        <dbReference type="SAM" id="MobiDB-lite"/>
    </source>
</evidence>
<evidence type="ECO:0000313" key="7">
    <source>
        <dbReference type="EMBL" id="APZ96497.1"/>
    </source>
</evidence>
<keyword evidence="3 7" id="KW-0067">ATP-binding</keyword>
<dbReference type="OrthoDB" id="273392at2"/>
<dbReference type="Pfam" id="PF00005">
    <property type="entry name" value="ABC_tran"/>
    <property type="match status" value="1"/>
</dbReference>
<evidence type="ECO:0000256" key="3">
    <source>
        <dbReference type="ARBA" id="ARBA00022840"/>
    </source>
</evidence>
<dbReference type="EMBL" id="CP017641">
    <property type="protein sequence ID" value="APZ96497.1"/>
    <property type="molecule type" value="Genomic_DNA"/>
</dbReference>
<name>A0A1P8WR09_9PLAN</name>
<dbReference type="PROSITE" id="PS50893">
    <property type="entry name" value="ABC_TRANSPORTER_2"/>
    <property type="match status" value="1"/>
</dbReference>
<dbReference type="Proteomes" id="UP000187735">
    <property type="component" value="Chromosome"/>
</dbReference>
<evidence type="ECO:0000256" key="1">
    <source>
        <dbReference type="ARBA" id="ARBA00022448"/>
    </source>
</evidence>
<dbReference type="PANTHER" id="PTHR24220:SF86">
    <property type="entry name" value="ABC TRANSPORTER ABCH.1"/>
    <property type="match status" value="1"/>
</dbReference>
<dbReference type="InterPro" id="IPR015854">
    <property type="entry name" value="ABC_transpr_LolD-like"/>
</dbReference>
<dbReference type="Gene3D" id="3.40.50.300">
    <property type="entry name" value="P-loop containing nucleotide triphosphate hydrolases"/>
    <property type="match status" value="1"/>
</dbReference>
<dbReference type="GO" id="GO:0005524">
    <property type="term" value="F:ATP binding"/>
    <property type="evidence" value="ECO:0007669"/>
    <property type="project" value="UniProtKB-KW"/>
</dbReference>
<dbReference type="SUPFAM" id="SSF52540">
    <property type="entry name" value="P-loop containing nucleoside triphosphate hydrolases"/>
    <property type="match status" value="1"/>
</dbReference>
<dbReference type="PANTHER" id="PTHR24220">
    <property type="entry name" value="IMPORT ATP-BINDING PROTEIN"/>
    <property type="match status" value="1"/>
</dbReference>
<proteinExistence type="inferred from homology"/>
<keyword evidence="2" id="KW-0547">Nucleotide-binding</keyword>
<dbReference type="InterPro" id="IPR003593">
    <property type="entry name" value="AAA+_ATPase"/>
</dbReference>
<dbReference type="GO" id="GO:0016887">
    <property type="term" value="F:ATP hydrolysis activity"/>
    <property type="evidence" value="ECO:0007669"/>
    <property type="project" value="InterPro"/>
</dbReference>
<dbReference type="CDD" id="cd03255">
    <property type="entry name" value="ABC_MJ0796_LolCDE_FtsE"/>
    <property type="match status" value="1"/>
</dbReference>
<gene>
    <name evidence="7" type="ORF">Fuma_06166</name>
</gene>
<dbReference type="PROSITE" id="PS00211">
    <property type="entry name" value="ABC_TRANSPORTER_1"/>
    <property type="match status" value="1"/>
</dbReference>
<sequence>MTIATSAQTTLPHNQSGSQRTQASNNDTTSGGVSLDNVSKTFGRGSRAVAALKEVSLRISPSDFVAVMGASGSGKSTLLNLISALTSPDSGRITIDGVDVTTLKDPGLTRFRRERLGIIFQAHNLVPALSVVDNVMLPVLAGGRQGHRTVDEVLEQVGLTDRRDHRPDQLSGGEQQRVAIARALISDPSIILADEPTGNLDSVTGAQTCDLLRKLQQEHRCTIVVVTHAPDVAMSAGRVVVLKDGRKVSEFETAQFNNATELAAHYQDLLRSA</sequence>
<dbReference type="RefSeq" id="WP_083732451.1">
    <property type="nucleotide sequence ID" value="NZ_CP017641.1"/>
</dbReference>
<dbReference type="GO" id="GO:0005886">
    <property type="term" value="C:plasma membrane"/>
    <property type="evidence" value="ECO:0007669"/>
    <property type="project" value="TreeGrafter"/>
</dbReference>
<dbReference type="InterPro" id="IPR003439">
    <property type="entry name" value="ABC_transporter-like_ATP-bd"/>
</dbReference>
<reference evidence="7 8" key="1">
    <citation type="journal article" date="2016" name="Front. Microbiol.">
        <title>Fuerstia marisgermanicae gen. nov., sp. nov., an Unusual Member of the Phylum Planctomycetes from the German Wadden Sea.</title>
        <authorList>
            <person name="Kohn T."/>
            <person name="Heuer A."/>
            <person name="Jogler M."/>
            <person name="Vollmers J."/>
            <person name="Boedeker C."/>
            <person name="Bunk B."/>
            <person name="Rast P."/>
            <person name="Borchert D."/>
            <person name="Glockner I."/>
            <person name="Freese H.M."/>
            <person name="Klenk H.P."/>
            <person name="Overmann J."/>
            <person name="Kaster A.K."/>
            <person name="Rohde M."/>
            <person name="Wiegand S."/>
            <person name="Jogler C."/>
        </authorList>
    </citation>
    <scope>NUCLEOTIDE SEQUENCE [LARGE SCALE GENOMIC DNA]</scope>
    <source>
        <strain evidence="7 8">NH11</strain>
    </source>
</reference>
<dbReference type="KEGG" id="fmr:Fuma_06166"/>
<accession>A0A1P8WR09</accession>
<dbReference type="InterPro" id="IPR017871">
    <property type="entry name" value="ABC_transporter-like_CS"/>
</dbReference>
<dbReference type="AlphaFoldDB" id="A0A1P8WR09"/>
<dbReference type="FunFam" id="3.40.50.300:FF:000032">
    <property type="entry name" value="Export ABC transporter ATP-binding protein"/>
    <property type="match status" value="1"/>
</dbReference>
<protein>
    <submittedName>
        <fullName evidence="7">Putative ABC transporter ATP-binding protein</fullName>
    </submittedName>
</protein>
<dbReference type="InterPro" id="IPR017911">
    <property type="entry name" value="MacB-like_ATP-bd"/>
</dbReference>
<feature type="region of interest" description="Disordered" evidence="5">
    <location>
        <begin position="1"/>
        <end position="37"/>
    </location>
</feature>
<evidence type="ECO:0000259" key="6">
    <source>
        <dbReference type="PROSITE" id="PS50893"/>
    </source>
</evidence>
<dbReference type="InterPro" id="IPR027417">
    <property type="entry name" value="P-loop_NTPase"/>
</dbReference>
<dbReference type="STRING" id="1891926.Fuma_06166"/>
<evidence type="ECO:0000256" key="4">
    <source>
        <dbReference type="ARBA" id="ARBA00038388"/>
    </source>
</evidence>
<dbReference type="GO" id="GO:0022857">
    <property type="term" value="F:transmembrane transporter activity"/>
    <property type="evidence" value="ECO:0007669"/>
    <property type="project" value="UniProtKB-ARBA"/>
</dbReference>
<evidence type="ECO:0000256" key="2">
    <source>
        <dbReference type="ARBA" id="ARBA00022741"/>
    </source>
</evidence>
<dbReference type="GO" id="GO:0098796">
    <property type="term" value="C:membrane protein complex"/>
    <property type="evidence" value="ECO:0007669"/>
    <property type="project" value="UniProtKB-ARBA"/>
</dbReference>
<feature type="domain" description="ABC transporter" evidence="6">
    <location>
        <begin position="33"/>
        <end position="269"/>
    </location>
</feature>
<evidence type="ECO:0000313" key="8">
    <source>
        <dbReference type="Proteomes" id="UP000187735"/>
    </source>
</evidence>
<comment type="similarity">
    <text evidence="4">Belongs to the ABC transporter superfamily. Macrolide exporter (TC 3.A.1.122) family.</text>
</comment>
<dbReference type="SMART" id="SM00382">
    <property type="entry name" value="AAA"/>
    <property type="match status" value="1"/>
</dbReference>
<keyword evidence="1" id="KW-0813">Transport</keyword>